<keyword evidence="4" id="KW-1185">Reference proteome</keyword>
<dbReference type="GO" id="GO:0005737">
    <property type="term" value="C:cytoplasm"/>
    <property type="evidence" value="ECO:0007669"/>
    <property type="project" value="UniProtKB-SubCell"/>
</dbReference>
<evidence type="ECO:0000256" key="2">
    <source>
        <dbReference type="ARBA" id="ARBA00022490"/>
    </source>
</evidence>
<dbReference type="InterPro" id="IPR044159">
    <property type="entry name" value="IQM"/>
</dbReference>
<organism evidence="3 4">
    <name type="scientific">Legionella parisiensis</name>
    <dbReference type="NCBI Taxonomy" id="45071"/>
    <lineage>
        <taxon>Bacteria</taxon>
        <taxon>Pseudomonadati</taxon>
        <taxon>Pseudomonadota</taxon>
        <taxon>Gammaproteobacteria</taxon>
        <taxon>Legionellales</taxon>
        <taxon>Legionellaceae</taxon>
        <taxon>Legionella</taxon>
    </lineage>
</organism>
<dbReference type="PATRIC" id="fig|45071.6.peg.3711"/>
<reference evidence="3 4" key="1">
    <citation type="submission" date="2016-02" db="EMBL/GenBank/DDBJ databases">
        <title>Secondary metabolites in Legionella.</title>
        <authorList>
            <person name="Tobias N.J."/>
            <person name="Bode H.B."/>
        </authorList>
    </citation>
    <scope>NUCLEOTIDE SEQUENCE [LARGE SCALE GENOMIC DNA]</scope>
    <source>
        <strain evidence="3 4">DSM 19216</strain>
    </source>
</reference>
<name>A0A1E5JTL2_9GAMM</name>
<evidence type="ECO:0000313" key="3">
    <source>
        <dbReference type="EMBL" id="OEH47388.1"/>
    </source>
</evidence>
<protein>
    <submittedName>
        <fullName evidence="3">Uncharacterized protein</fullName>
    </submittedName>
</protein>
<evidence type="ECO:0000313" key="4">
    <source>
        <dbReference type="Proteomes" id="UP000095229"/>
    </source>
</evidence>
<dbReference type="Proteomes" id="UP000095229">
    <property type="component" value="Unassembled WGS sequence"/>
</dbReference>
<accession>A0A1E5JTL2</accession>
<comment type="subcellular location">
    <subcellularLocation>
        <location evidence="1">Cytoplasm</location>
    </subcellularLocation>
</comment>
<sequence>MKITSFVNQLKAKNFDFVTKIGTHNTKDAYLDYQIKKYHERFNFKLLPVLQQFSMDNISKTETIIALYNFIKHNRGELIDIYKYASRQASLATSNSTKEHFQTIRDDAFMLLRQGRKFKEWAESIIVKESFDNKPHLLSRDISIQEKSKARPYVIAEDYNFDVNRDVDALLHQKGLALPERLQKEHLDPQHRPWGTLYPTVRSALEPIHDEWEKQQPKREDLTVEVEFNEAKKSQANINNYYFSYEESLSHMLTANIKNELCLGGTIQPLSTGKKRYIFVMDTEGNLFVHEDNQSKDGKRIGHPAFTRGKAVACAGEISVQNGKITEISNASGHYRPGGYSLHRVVEALHGRNVLAKDCLIEDIQGEFFMEKQELDTYDDTMRTIKKRMLTWEQYSACYAEKVKDFPPIQTMDLSEKPNPLPFIQGLKAIHQYLHDMGKETSLLSKTQGKDYYQRRDSLKKVLDALSSGDYKSIFDCIDTECIKFQNSSTRDKYVILLIDLKAHLVNSKKHSVDVLDNPYVVRKIESYCTMYQQLAKCASASRAYSEKHSFFSSNSELHANREDAKNGYKFQRQEIDKEFRKEFPKADEMHEIESTNSYHF</sequence>
<gene>
    <name evidence="3" type="ORF">lpari_01556</name>
</gene>
<dbReference type="STRING" id="45071.Lpar_3448"/>
<evidence type="ECO:0000256" key="1">
    <source>
        <dbReference type="ARBA" id="ARBA00004496"/>
    </source>
</evidence>
<dbReference type="RefSeq" id="WP_058519010.1">
    <property type="nucleotide sequence ID" value="NZ_CAAAIE010000001.1"/>
</dbReference>
<dbReference type="AlphaFoldDB" id="A0A1E5JTL2"/>
<keyword evidence="2" id="KW-0963">Cytoplasm</keyword>
<dbReference type="OrthoDB" id="5654436at2"/>
<dbReference type="PANTHER" id="PTHR31250">
    <property type="entry name" value="IQ DOMAIN-CONTAINING PROTEIN IQM3"/>
    <property type="match status" value="1"/>
</dbReference>
<dbReference type="PANTHER" id="PTHR31250:SF27">
    <property type="entry name" value="IQ DOMAIN-CONTAINING PROTEIN IQM5"/>
    <property type="match status" value="1"/>
</dbReference>
<proteinExistence type="predicted"/>
<dbReference type="EMBL" id="LSOG01000049">
    <property type="protein sequence ID" value="OEH47388.1"/>
    <property type="molecule type" value="Genomic_DNA"/>
</dbReference>
<comment type="caution">
    <text evidence="3">The sequence shown here is derived from an EMBL/GenBank/DDBJ whole genome shotgun (WGS) entry which is preliminary data.</text>
</comment>